<accession>A0A845U416</accession>
<sequence length="284" mass="31528">MNRHGPQIAAIFCKEIAMTHTTLFVGIDVAKAKFDVALLNAEGKYHSKVFPNTPPGYLQLLEWLTKHDALGAHLCMETTGVYGRDLAHFLVQQQLLVSVVNPAQVHAFGRTELNRAKTDKADARLIARYCQMHRPAPWAPPAEEIATLQALVQRLEDLLGLQTMENSRLEAAAGPARESVEAVLHFVQNRLRWSVCRSISTSINTPISKAKRSGYPASRVLVTTPLPPCWPSSAPWNGSTLSSRWSPMLASIPAFASLANGQERAPLPRREIFCCAKRSIFQRW</sequence>
<evidence type="ECO:0000313" key="2">
    <source>
        <dbReference type="EMBL" id="NDU41956.1"/>
    </source>
</evidence>
<gene>
    <name evidence="2" type="ORF">GL267_04640</name>
</gene>
<comment type="caution">
    <text evidence="2">The sequence shown here is derived from an EMBL/GenBank/DDBJ whole genome shotgun (WGS) entry which is preliminary data.</text>
</comment>
<dbReference type="AlphaFoldDB" id="A0A845U416"/>
<dbReference type="InterPro" id="IPR002525">
    <property type="entry name" value="Transp_IS110-like_N"/>
</dbReference>
<organism evidence="2">
    <name type="scientific">Acidithiobacillus ferrianus</name>
    <dbReference type="NCBI Taxonomy" id="2678518"/>
    <lineage>
        <taxon>Bacteria</taxon>
        <taxon>Pseudomonadati</taxon>
        <taxon>Pseudomonadota</taxon>
        <taxon>Acidithiobacillia</taxon>
        <taxon>Acidithiobacillales</taxon>
        <taxon>Acidithiobacillaceae</taxon>
        <taxon>Acidithiobacillus</taxon>
    </lineage>
</organism>
<reference evidence="2" key="1">
    <citation type="submission" date="2019-11" db="EMBL/GenBank/DDBJ databases">
        <title>Acidithiobacillus ferrianus sp. nov.: a facultatively anaerobic and extremely acidophilic chemolithoautotroph.</title>
        <authorList>
            <person name="Norris P.R."/>
            <person name="Falagan C."/>
            <person name="Moya-Beltran A."/>
            <person name="Castro M."/>
            <person name="Quatrini R."/>
            <person name="Johnson D.B."/>
        </authorList>
    </citation>
    <scope>NUCLEOTIDE SEQUENCE [LARGE SCALE GENOMIC DNA]</scope>
    <source>
        <strain evidence="2">MG</strain>
    </source>
</reference>
<dbReference type="EMBL" id="WNJL01000022">
    <property type="protein sequence ID" value="NDU41956.1"/>
    <property type="molecule type" value="Genomic_DNA"/>
</dbReference>
<dbReference type="InterPro" id="IPR047650">
    <property type="entry name" value="Transpos_IS110"/>
</dbReference>
<name>A0A845U416_9PROT</name>
<dbReference type="GO" id="GO:0006313">
    <property type="term" value="P:DNA transposition"/>
    <property type="evidence" value="ECO:0007669"/>
    <property type="project" value="InterPro"/>
</dbReference>
<dbReference type="GO" id="GO:0004803">
    <property type="term" value="F:transposase activity"/>
    <property type="evidence" value="ECO:0007669"/>
    <property type="project" value="InterPro"/>
</dbReference>
<dbReference type="GO" id="GO:0003677">
    <property type="term" value="F:DNA binding"/>
    <property type="evidence" value="ECO:0007669"/>
    <property type="project" value="InterPro"/>
</dbReference>
<evidence type="ECO:0000259" key="1">
    <source>
        <dbReference type="Pfam" id="PF01548"/>
    </source>
</evidence>
<protein>
    <submittedName>
        <fullName evidence="2">Transposase</fullName>
    </submittedName>
</protein>
<proteinExistence type="predicted"/>
<feature type="domain" description="Transposase IS110-like N-terminal" evidence="1">
    <location>
        <begin position="25"/>
        <end position="171"/>
    </location>
</feature>
<dbReference type="PANTHER" id="PTHR33055:SF3">
    <property type="entry name" value="PUTATIVE TRANSPOSASE FOR IS117-RELATED"/>
    <property type="match status" value="1"/>
</dbReference>
<dbReference type="PANTHER" id="PTHR33055">
    <property type="entry name" value="TRANSPOSASE FOR INSERTION SEQUENCE ELEMENT IS1111A"/>
    <property type="match status" value="1"/>
</dbReference>
<dbReference type="Pfam" id="PF01548">
    <property type="entry name" value="DEDD_Tnp_IS110"/>
    <property type="match status" value="1"/>
</dbReference>